<name>A0A383VVS3_TETOB</name>
<reference evidence="1 2" key="1">
    <citation type="submission" date="2016-10" db="EMBL/GenBank/DDBJ databases">
        <authorList>
            <person name="Cai Z."/>
        </authorList>
    </citation>
    <scope>NUCLEOTIDE SEQUENCE [LARGE SCALE GENOMIC DNA]</scope>
</reference>
<dbReference type="AlphaFoldDB" id="A0A383VVS3"/>
<gene>
    <name evidence="1" type="ORF">BQ4739_LOCUS9873</name>
</gene>
<dbReference type="EMBL" id="FNXT01000939">
    <property type="protein sequence ID" value="SZX69577.1"/>
    <property type="molecule type" value="Genomic_DNA"/>
</dbReference>
<protein>
    <recommendedName>
        <fullName evidence="3">BACK domain-containing protein</fullName>
    </recommendedName>
</protein>
<evidence type="ECO:0000313" key="2">
    <source>
        <dbReference type="Proteomes" id="UP000256970"/>
    </source>
</evidence>
<proteinExistence type="predicted"/>
<keyword evidence="2" id="KW-1185">Reference proteome</keyword>
<accession>A0A383VVS3</accession>
<evidence type="ECO:0000313" key="1">
    <source>
        <dbReference type="EMBL" id="SZX69577.1"/>
    </source>
</evidence>
<evidence type="ECO:0008006" key="3">
    <source>
        <dbReference type="Google" id="ProtNLM"/>
    </source>
</evidence>
<organism evidence="1 2">
    <name type="scientific">Tetradesmus obliquus</name>
    <name type="common">Green alga</name>
    <name type="synonym">Acutodesmus obliquus</name>
    <dbReference type="NCBI Taxonomy" id="3088"/>
    <lineage>
        <taxon>Eukaryota</taxon>
        <taxon>Viridiplantae</taxon>
        <taxon>Chlorophyta</taxon>
        <taxon>core chlorophytes</taxon>
        <taxon>Chlorophyceae</taxon>
        <taxon>CS clade</taxon>
        <taxon>Sphaeropleales</taxon>
        <taxon>Scenedesmaceae</taxon>
        <taxon>Tetradesmus</taxon>
    </lineage>
</organism>
<dbReference type="Gene3D" id="1.25.40.420">
    <property type="match status" value="1"/>
</dbReference>
<dbReference type="Proteomes" id="UP000256970">
    <property type="component" value="Unassembled WGS sequence"/>
</dbReference>
<sequence>MVGVNAAAQEAVQALTTAARSQGGLSAAATEALATLPAWPACLLQLLPTIMEHAPCCKLSSADLAPIKAAANGSRIQQLLLAVFGDLEAVWADAQLRQMLLGLPLPAMQLLLSSGELCVASEDTVLFAAQQYVAARHDVQQLQAITAALAPLVRAPQLSMFAVSSIVLLGDLSKHLLAAYSSPLRALASLQRVVEAGTEGYYEYLGLIPSAPASWRLGSRQIRPAAGGVRLEWRLPVEQLRQACRDSFAQKKPKLVICDVGSNLPVYGLQWTMASSCILTACGAVVVNLMAAALGVPPGMFAKNSYTMTCGELMVCDKSRELMGPDHHTVCGNLSNTAGLQPLTGDAWDEAAWAAAGLPTSGELLLRLQVHSVE</sequence>